<dbReference type="EMBL" id="SHMQ01000001">
    <property type="protein sequence ID" value="RZV40395.1"/>
    <property type="molecule type" value="Genomic_DNA"/>
</dbReference>
<name>A0A520XH40_9DELT</name>
<protein>
    <submittedName>
        <fullName evidence="1">Uncharacterized protein</fullName>
    </submittedName>
</protein>
<organism evidence="1 2">
    <name type="scientific">Candidatus Acidulodesulfobacterium acidiphilum</name>
    <dbReference type="NCBI Taxonomy" id="2597224"/>
    <lineage>
        <taxon>Bacteria</taxon>
        <taxon>Deltaproteobacteria</taxon>
        <taxon>Candidatus Acidulodesulfobacterales</taxon>
        <taxon>Candidatus Acidulodesulfobacterium</taxon>
    </lineage>
</organism>
<evidence type="ECO:0000313" key="1">
    <source>
        <dbReference type="EMBL" id="RZV40395.1"/>
    </source>
</evidence>
<gene>
    <name evidence="1" type="ORF">EVJ48_00285</name>
</gene>
<accession>A0A520XH40</accession>
<evidence type="ECO:0000313" key="2">
    <source>
        <dbReference type="Proteomes" id="UP000322454"/>
    </source>
</evidence>
<comment type="caution">
    <text evidence="1">The sequence shown here is derived from an EMBL/GenBank/DDBJ whole genome shotgun (WGS) entry which is preliminary data.</text>
</comment>
<dbReference type="AlphaFoldDB" id="A0A520XH40"/>
<dbReference type="Proteomes" id="UP000322454">
    <property type="component" value="Unassembled WGS sequence"/>
</dbReference>
<sequence>MKSFKLSAIAALFSIFAISFFSGISYARHYYCPLGYSFNPKLQLCVGKGSLKGYNALPQTKVNKFEGKQHIYICPDKYTYDKKLQLCKGEGSLKGSTAQPTVKTLRAAVKVSEKLNKKNKSAKN</sequence>
<proteinExistence type="predicted"/>
<reference evidence="1 2" key="1">
    <citation type="submission" date="2019-01" db="EMBL/GenBank/DDBJ databases">
        <title>Insights into ecological role of a new deltaproteobacterial order Candidatus Sinidesulfobacterales (Sva0485) by metagenomics and metatranscriptomics.</title>
        <authorList>
            <person name="Tan S."/>
            <person name="Liu J."/>
            <person name="Fang Y."/>
            <person name="Hedlund B."/>
            <person name="Lian Z.-H."/>
            <person name="Huang L.-Y."/>
            <person name="Li J.-T."/>
            <person name="Huang L.-N."/>
            <person name="Li W.-J."/>
            <person name="Jiang H.-C."/>
            <person name="Dong H.-L."/>
            <person name="Shu W.-S."/>
        </authorList>
    </citation>
    <scope>NUCLEOTIDE SEQUENCE [LARGE SCALE GENOMIC DNA]</scope>
    <source>
        <strain evidence="1">AP4</strain>
    </source>
</reference>